<dbReference type="EMBL" id="JAHBOH010000001">
    <property type="protein sequence ID" value="MBT0993982.1"/>
    <property type="molecule type" value="Genomic_DNA"/>
</dbReference>
<dbReference type="SMART" id="SM00507">
    <property type="entry name" value="HNHc"/>
    <property type="match status" value="1"/>
</dbReference>
<name>A0ABS5TXY7_9CELL</name>
<evidence type="ECO:0000256" key="1">
    <source>
        <dbReference type="SAM" id="MobiDB-lite"/>
    </source>
</evidence>
<keyword evidence="3" id="KW-0540">Nuclease</keyword>
<accession>A0ABS5TXY7</accession>
<feature type="compositionally biased region" description="Low complexity" evidence="1">
    <location>
        <begin position="1"/>
        <end position="31"/>
    </location>
</feature>
<comment type="caution">
    <text evidence="3">The sequence shown here is derived from an EMBL/GenBank/DDBJ whole genome shotgun (WGS) entry which is preliminary data.</text>
</comment>
<dbReference type="CDD" id="cd00085">
    <property type="entry name" value="HNHc"/>
    <property type="match status" value="1"/>
</dbReference>
<keyword evidence="3" id="KW-0255">Endonuclease</keyword>
<gene>
    <name evidence="3" type="ORF">KIN34_06745</name>
</gene>
<keyword evidence="3" id="KW-0378">Hydrolase</keyword>
<proteinExistence type="predicted"/>
<protein>
    <submittedName>
        <fullName evidence="3">HNH endonuclease</fullName>
    </submittedName>
</protein>
<feature type="domain" description="HNH nuclease" evidence="2">
    <location>
        <begin position="386"/>
        <end position="444"/>
    </location>
</feature>
<keyword evidence="4" id="KW-1185">Reference proteome</keyword>
<evidence type="ECO:0000313" key="3">
    <source>
        <dbReference type="EMBL" id="MBT0993982.1"/>
    </source>
</evidence>
<dbReference type="Proteomes" id="UP000722125">
    <property type="component" value="Unassembled WGS sequence"/>
</dbReference>
<feature type="region of interest" description="Disordered" evidence="1">
    <location>
        <begin position="1"/>
        <end position="38"/>
    </location>
</feature>
<dbReference type="Pfam" id="PF02720">
    <property type="entry name" value="DUF222"/>
    <property type="match status" value="1"/>
</dbReference>
<dbReference type="InterPro" id="IPR003615">
    <property type="entry name" value="HNH_nuc"/>
</dbReference>
<evidence type="ECO:0000259" key="2">
    <source>
        <dbReference type="SMART" id="SM00507"/>
    </source>
</evidence>
<reference evidence="3 4" key="1">
    <citation type="submission" date="2021-05" db="EMBL/GenBank/DDBJ databases">
        <title>Description of Cellulomonas sp. DKR-3 sp. nov.</title>
        <authorList>
            <person name="Dahal R.H."/>
            <person name="Chaudhary D.K."/>
        </authorList>
    </citation>
    <scope>NUCLEOTIDE SEQUENCE [LARGE SCALE GENOMIC DNA]</scope>
    <source>
        <strain evidence="3 4">DKR-3</strain>
    </source>
</reference>
<sequence length="500" mass="52909">MTETKTATETATETEIPRQAPRQAPSRPTPTLAVPGTGPAAPVEALWADLVRHFPVDDPQAGALAVELTERSAGSAVQDCSDAALVDLVAGWQQLVGVAQAEQARIVRELAVRQANRPSALVAELAAALSWTSTAAHTVVVRAEHLGELPVVDAALRDGSMDLRKVDVLLDELAVLDARAQEPGDPAALAHARREVARVVAEQSYGLTTTQLRRAARRAVIAVDPAATAARARRAVGNRRVSVDWAPDGMAWISAFLPAADAMLVRTVLDAAADATDDALDRRTLHQKRADIFTSVFAAIAETGELPRGGTLSRRRRVRPHIQVTVAATTLLGLDDVPADLTGYGPISAEAARRIAADGTWRRLLTDPATGALIERGTHAYRAGAVLAGHVVARDVTCTFPGCVRPAGAAELDHIAPYRHRPAPDGAAQTVPANLHAACKRHHDLKTEGHWKVARTPGGGVTWTSAAGFTYAVHPQPVLAEPATWHHAPPEPPDPGPPPY</sequence>
<evidence type="ECO:0000313" key="4">
    <source>
        <dbReference type="Proteomes" id="UP000722125"/>
    </source>
</evidence>
<dbReference type="RefSeq" id="WP_214348411.1">
    <property type="nucleotide sequence ID" value="NZ_JAHBOH010000001.1"/>
</dbReference>
<dbReference type="GO" id="GO:0004519">
    <property type="term" value="F:endonuclease activity"/>
    <property type="evidence" value="ECO:0007669"/>
    <property type="project" value="UniProtKB-KW"/>
</dbReference>
<dbReference type="InterPro" id="IPR003870">
    <property type="entry name" value="DUF222"/>
</dbReference>
<organism evidence="3 4">
    <name type="scientific">Cellulomonas fulva</name>
    <dbReference type="NCBI Taxonomy" id="2835530"/>
    <lineage>
        <taxon>Bacteria</taxon>
        <taxon>Bacillati</taxon>
        <taxon>Actinomycetota</taxon>
        <taxon>Actinomycetes</taxon>
        <taxon>Micrococcales</taxon>
        <taxon>Cellulomonadaceae</taxon>
        <taxon>Cellulomonas</taxon>
    </lineage>
</organism>